<evidence type="ECO:0000313" key="9">
    <source>
        <dbReference type="Proteomes" id="UP000657592"/>
    </source>
</evidence>
<feature type="modified residue" description="4-aspartylphosphate" evidence="5">
    <location>
        <position position="55"/>
    </location>
</feature>
<feature type="domain" description="HTH luxR-type" evidence="6">
    <location>
        <begin position="149"/>
        <end position="214"/>
    </location>
</feature>
<dbReference type="GO" id="GO:0006355">
    <property type="term" value="P:regulation of DNA-templated transcription"/>
    <property type="evidence" value="ECO:0007669"/>
    <property type="project" value="InterPro"/>
</dbReference>
<keyword evidence="9" id="KW-1185">Reference proteome</keyword>
<dbReference type="InterPro" id="IPR058245">
    <property type="entry name" value="NreC/VraR/RcsB-like_REC"/>
</dbReference>
<evidence type="ECO:0000256" key="1">
    <source>
        <dbReference type="ARBA" id="ARBA00022553"/>
    </source>
</evidence>
<dbReference type="InterPro" id="IPR016032">
    <property type="entry name" value="Sig_transdc_resp-reg_C-effctor"/>
</dbReference>
<dbReference type="PROSITE" id="PS50110">
    <property type="entry name" value="RESPONSE_REGULATORY"/>
    <property type="match status" value="1"/>
</dbReference>
<keyword evidence="1 5" id="KW-0597">Phosphoprotein</keyword>
<name>A0A917IFY3_9MICO</name>
<dbReference type="Proteomes" id="UP000657592">
    <property type="component" value="Unassembled WGS sequence"/>
</dbReference>
<evidence type="ECO:0000256" key="5">
    <source>
        <dbReference type="PROSITE-ProRule" id="PRU00169"/>
    </source>
</evidence>
<dbReference type="SMART" id="SM00421">
    <property type="entry name" value="HTH_LUXR"/>
    <property type="match status" value="1"/>
</dbReference>
<dbReference type="InterPro" id="IPR001789">
    <property type="entry name" value="Sig_transdc_resp-reg_receiver"/>
</dbReference>
<proteinExistence type="predicted"/>
<dbReference type="PROSITE" id="PS50043">
    <property type="entry name" value="HTH_LUXR_2"/>
    <property type="match status" value="1"/>
</dbReference>
<keyword evidence="3 8" id="KW-0238">DNA-binding</keyword>
<protein>
    <submittedName>
        <fullName evidence="8">DNA-binding response regulator</fullName>
    </submittedName>
</protein>
<evidence type="ECO:0000256" key="2">
    <source>
        <dbReference type="ARBA" id="ARBA00023015"/>
    </source>
</evidence>
<dbReference type="GO" id="GO:0000160">
    <property type="term" value="P:phosphorelay signal transduction system"/>
    <property type="evidence" value="ECO:0007669"/>
    <property type="project" value="InterPro"/>
</dbReference>
<comment type="caution">
    <text evidence="8">The sequence shown here is derived from an EMBL/GenBank/DDBJ whole genome shotgun (WGS) entry which is preliminary data.</text>
</comment>
<dbReference type="CDD" id="cd17535">
    <property type="entry name" value="REC_NarL-like"/>
    <property type="match status" value="1"/>
</dbReference>
<dbReference type="PROSITE" id="PS00622">
    <property type="entry name" value="HTH_LUXR_1"/>
    <property type="match status" value="1"/>
</dbReference>
<accession>A0A917IFY3</accession>
<dbReference type="CDD" id="cd06170">
    <property type="entry name" value="LuxR_C_like"/>
    <property type="match status" value="1"/>
</dbReference>
<dbReference type="InterPro" id="IPR039420">
    <property type="entry name" value="WalR-like"/>
</dbReference>
<dbReference type="PRINTS" id="PR00038">
    <property type="entry name" value="HTHLUXR"/>
</dbReference>
<dbReference type="SUPFAM" id="SSF52172">
    <property type="entry name" value="CheY-like"/>
    <property type="match status" value="1"/>
</dbReference>
<dbReference type="InterPro" id="IPR000792">
    <property type="entry name" value="Tscrpt_reg_LuxR_C"/>
</dbReference>
<dbReference type="Gene3D" id="3.40.50.2300">
    <property type="match status" value="1"/>
</dbReference>
<evidence type="ECO:0000259" key="7">
    <source>
        <dbReference type="PROSITE" id="PS50110"/>
    </source>
</evidence>
<dbReference type="AlphaFoldDB" id="A0A917IFY3"/>
<dbReference type="InterPro" id="IPR011006">
    <property type="entry name" value="CheY-like_superfamily"/>
</dbReference>
<evidence type="ECO:0000313" key="8">
    <source>
        <dbReference type="EMBL" id="GGH39906.1"/>
    </source>
</evidence>
<dbReference type="Pfam" id="PF00196">
    <property type="entry name" value="GerE"/>
    <property type="match status" value="1"/>
</dbReference>
<dbReference type="RefSeq" id="WP_188755294.1">
    <property type="nucleotide sequence ID" value="NZ_BMJY01000003.1"/>
</dbReference>
<dbReference type="SMART" id="SM00448">
    <property type="entry name" value="REC"/>
    <property type="match status" value="1"/>
</dbReference>
<dbReference type="PANTHER" id="PTHR43214:SF24">
    <property type="entry name" value="TRANSCRIPTIONAL REGULATORY PROTEIN NARL-RELATED"/>
    <property type="match status" value="1"/>
</dbReference>
<evidence type="ECO:0000256" key="3">
    <source>
        <dbReference type="ARBA" id="ARBA00023125"/>
    </source>
</evidence>
<dbReference type="Pfam" id="PF00072">
    <property type="entry name" value="Response_reg"/>
    <property type="match status" value="1"/>
</dbReference>
<organism evidence="8 9">
    <name type="scientific">Microbacterium album</name>
    <dbReference type="NCBI Taxonomy" id="2053191"/>
    <lineage>
        <taxon>Bacteria</taxon>
        <taxon>Bacillati</taxon>
        <taxon>Actinomycetota</taxon>
        <taxon>Actinomycetes</taxon>
        <taxon>Micrococcales</taxon>
        <taxon>Microbacteriaceae</taxon>
        <taxon>Microbacterium</taxon>
    </lineage>
</organism>
<evidence type="ECO:0000256" key="4">
    <source>
        <dbReference type="ARBA" id="ARBA00023163"/>
    </source>
</evidence>
<dbReference type="GO" id="GO:0003677">
    <property type="term" value="F:DNA binding"/>
    <property type="evidence" value="ECO:0007669"/>
    <property type="project" value="UniProtKB-KW"/>
</dbReference>
<sequence length="217" mass="22499">MTVRVLLVDDDPLVVSGLRMMLAGDPEIEVVGSAADGDELLAAVERTRPHVVLLDVRMPRRDGVAALKTLRSRPGEHPAVIMLTTFGAEPVVLDALRAGAAGFLLKHTPPDRIVAAVHAAAAGEATVSPAVLRQLIDRVSAGAGADPVPVDPLAGLTDREREVALAVAEGLGNGEIAQRLFLSIGSVKAHISSALGKLGLDNRVQLAIAAHKSRGPT</sequence>
<gene>
    <name evidence="8" type="ORF">GCM10010921_11450</name>
</gene>
<reference evidence="8" key="2">
    <citation type="submission" date="2020-09" db="EMBL/GenBank/DDBJ databases">
        <authorList>
            <person name="Sun Q."/>
            <person name="Zhou Y."/>
        </authorList>
    </citation>
    <scope>NUCLEOTIDE SEQUENCE</scope>
    <source>
        <strain evidence="8">CGMCC 1.15794</strain>
    </source>
</reference>
<reference evidence="8" key="1">
    <citation type="journal article" date="2014" name="Int. J. Syst. Evol. Microbiol.">
        <title>Complete genome sequence of Corynebacterium casei LMG S-19264T (=DSM 44701T), isolated from a smear-ripened cheese.</title>
        <authorList>
            <consortium name="US DOE Joint Genome Institute (JGI-PGF)"/>
            <person name="Walter F."/>
            <person name="Albersmeier A."/>
            <person name="Kalinowski J."/>
            <person name="Ruckert C."/>
        </authorList>
    </citation>
    <scope>NUCLEOTIDE SEQUENCE</scope>
    <source>
        <strain evidence="8">CGMCC 1.15794</strain>
    </source>
</reference>
<keyword evidence="4" id="KW-0804">Transcription</keyword>
<keyword evidence="2" id="KW-0805">Transcription regulation</keyword>
<dbReference type="EMBL" id="BMJY01000003">
    <property type="protein sequence ID" value="GGH39906.1"/>
    <property type="molecule type" value="Genomic_DNA"/>
</dbReference>
<dbReference type="SUPFAM" id="SSF46894">
    <property type="entry name" value="C-terminal effector domain of the bipartite response regulators"/>
    <property type="match status" value="1"/>
</dbReference>
<dbReference type="PANTHER" id="PTHR43214">
    <property type="entry name" value="TWO-COMPONENT RESPONSE REGULATOR"/>
    <property type="match status" value="1"/>
</dbReference>
<feature type="domain" description="Response regulatory" evidence="7">
    <location>
        <begin position="4"/>
        <end position="121"/>
    </location>
</feature>
<evidence type="ECO:0000259" key="6">
    <source>
        <dbReference type="PROSITE" id="PS50043"/>
    </source>
</evidence>